<feature type="transmembrane region" description="Helical" evidence="8">
    <location>
        <begin position="204"/>
        <end position="221"/>
    </location>
</feature>
<protein>
    <submittedName>
        <fullName evidence="10">Ammonium transporter</fullName>
    </submittedName>
</protein>
<name>A0ABU9H446_9GAMM</name>
<comment type="subcellular location">
    <subcellularLocation>
        <location evidence="1">Membrane</location>
        <topology evidence="1">Multi-pass membrane protein</topology>
    </subcellularLocation>
</comment>
<proteinExistence type="inferred from homology"/>
<dbReference type="InterPro" id="IPR019879">
    <property type="entry name" value="Ammonium_transptr_marine"/>
</dbReference>
<evidence type="ECO:0000313" key="11">
    <source>
        <dbReference type="Proteomes" id="UP001371391"/>
    </source>
</evidence>
<reference evidence="10 11" key="1">
    <citation type="submission" date="2024-02" db="EMBL/GenBank/DDBJ databases">
        <title>Bacteria isolated from the canopy kelp, Nereocystis luetkeana.</title>
        <authorList>
            <person name="Pfister C.A."/>
            <person name="Younker I.T."/>
            <person name="Light S.H."/>
        </authorList>
    </citation>
    <scope>NUCLEOTIDE SEQUENCE [LARGE SCALE GENOMIC DNA]</scope>
    <source>
        <strain evidence="10 11">TI.1.03</strain>
    </source>
</reference>
<evidence type="ECO:0000256" key="1">
    <source>
        <dbReference type="ARBA" id="ARBA00004141"/>
    </source>
</evidence>
<feature type="transmembrane region" description="Helical" evidence="8">
    <location>
        <begin position="102"/>
        <end position="121"/>
    </location>
</feature>
<dbReference type="RefSeq" id="WP_149594178.1">
    <property type="nucleotide sequence ID" value="NZ_JBAKAW010000015.1"/>
</dbReference>
<comment type="caution">
    <text evidence="10">The sequence shown here is derived from an EMBL/GenBank/DDBJ whole genome shotgun (WGS) entry which is preliminary data.</text>
</comment>
<feature type="transmembrane region" description="Helical" evidence="8">
    <location>
        <begin position="15"/>
        <end position="40"/>
    </location>
</feature>
<feature type="transmembrane region" description="Helical" evidence="8">
    <location>
        <begin position="126"/>
        <end position="143"/>
    </location>
</feature>
<sequence length="409" mass="43167">MENTIIELKFSLDTFYFLISGILVMWMAAGFAMLEAGLVRSKNTAEILTKNVALYSIACTMFLLVGYNIMYVDNAEGGFIPSIGALIGTQAADADHSLESDFFFQVVFVATAMSIVSGAVAERMKLWAFLGFAVVLTGFIYPIEGYWTWGGGFLSEMGFVDFAGSAIVHGAGAAAALAGVLILGARKGKYGKNGEIYPIPGSNLPLATLGTFILWMGWFGFNGGSQLLLSDKENATAVGQILLNTNAAAAMGAIAALFVCKVLWGKSDLTMVLNGALAGLVVITADPLSPSPLMACLLGLLGGSLVVFSIIALDKVKIDDPVGAISVHGVCGALGIMLVPLTNGDASFVNQLIGLLCILAFVFVASFIVWTVLNKTMGIRVTEEEELNGMDQHDCGIEAYPEFVSVRNS</sequence>
<keyword evidence="6 8" id="KW-0472">Membrane</keyword>
<keyword evidence="7" id="KW-0924">Ammonia transport</keyword>
<evidence type="ECO:0000259" key="9">
    <source>
        <dbReference type="Pfam" id="PF00909"/>
    </source>
</evidence>
<feature type="transmembrane region" description="Helical" evidence="8">
    <location>
        <begin position="52"/>
        <end position="72"/>
    </location>
</feature>
<keyword evidence="11" id="KW-1185">Reference proteome</keyword>
<dbReference type="InterPro" id="IPR024041">
    <property type="entry name" value="NH4_transpt_AmtB-like_dom"/>
</dbReference>
<evidence type="ECO:0000256" key="2">
    <source>
        <dbReference type="ARBA" id="ARBA00005887"/>
    </source>
</evidence>
<dbReference type="SUPFAM" id="SSF111352">
    <property type="entry name" value="Ammonium transporter"/>
    <property type="match status" value="1"/>
</dbReference>
<evidence type="ECO:0000256" key="3">
    <source>
        <dbReference type="ARBA" id="ARBA00022448"/>
    </source>
</evidence>
<feature type="transmembrane region" description="Helical" evidence="8">
    <location>
        <begin position="291"/>
        <end position="313"/>
    </location>
</feature>
<dbReference type="PROSITE" id="PS01219">
    <property type="entry name" value="AMMONIUM_TRANSP"/>
    <property type="match status" value="1"/>
</dbReference>
<comment type="similarity">
    <text evidence="2">Belongs to the ammonia transporter channel (TC 1.A.11.2) family.</text>
</comment>
<dbReference type="PANTHER" id="PTHR11730:SF62">
    <property type="entry name" value="AMMONIUM TRANSPORTER SLL1017-RELATED"/>
    <property type="match status" value="1"/>
</dbReference>
<dbReference type="Gene3D" id="1.10.3430.10">
    <property type="entry name" value="Ammonium transporter AmtB like domains"/>
    <property type="match status" value="1"/>
</dbReference>
<dbReference type="InterPro" id="IPR018047">
    <property type="entry name" value="Ammonium_transpt_CS"/>
</dbReference>
<feature type="transmembrane region" description="Helical" evidence="8">
    <location>
        <begin position="163"/>
        <end position="183"/>
    </location>
</feature>
<dbReference type="Proteomes" id="UP001371391">
    <property type="component" value="Unassembled WGS sequence"/>
</dbReference>
<evidence type="ECO:0000256" key="6">
    <source>
        <dbReference type="ARBA" id="ARBA00023136"/>
    </source>
</evidence>
<accession>A0ABU9H446</accession>
<dbReference type="EMBL" id="JBAKAW010000015">
    <property type="protein sequence ID" value="MEL0656528.1"/>
    <property type="molecule type" value="Genomic_DNA"/>
</dbReference>
<feature type="transmembrane region" description="Helical" evidence="8">
    <location>
        <begin position="353"/>
        <end position="373"/>
    </location>
</feature>
<evidence type="ECO:0000256" key="7">
    <source>
        <dbReference type="ARBA" id="ARBA00023177"/>
    </source>
</evidence>
<evidence type="ECO:0000313" key="10">
    <source>
        <dbReference type="EMBL" id="MEL0656528.1"/>
    </source>
</evidence>
<gene>
    <name evidence="10" type="ORF">V6257_16005</name>
</gene>
<keyword evidence="3" id="KW-0813">Transport</keyword>
<feature type="transmembrane region" description="Helical" evidence="8">
    <location>
        <begin position="267"/>
        <end position="285"/>
    </location>
</feature>
<dbReference type="PANTHER" id="PTHR11730">
    <property type="entry name" value="AMMONIUM TRANSPORTER"/>
    <property type="match status" value="1"/>
</dbReference>
<dbReference type="Pfam" id="PF00909">
    <property type="entry name" value="Ammonium_transp"/>
    <property type="match status" value="1"/>
</dbReference>
<dbReference type="InterPro" id="IPR029020">
    <property type="entry name" value="Ammonium/urea_transptr"/>
</dbReference>
<keyword evidence="5 8" id="KW-1133">Transmembrane helix</keyword>
<keyword evidence="4 8" id="KW-0812">Transmembrane</keyword>
<evidence type="ECO:0000256" key="8">
    <source>
        <dbReference type="SAM" id="Phobius"/>
    </source>
</evidence>
<dbReference type="NCBIfam" id="TIGR03644">
    <property type="entry name" value="marine_trans_1"/>
    <property type="match status" value="1"/>
</dbReference>
<evidence type="ECO:0000256" key="5">
    <source>
        <dbReference type="ARBA" id="ARBA00022989"/>
    </source>
</evidence>
<feature type="transmembrane region" description="Helical" evidence="8">
    <location>
        <begin position="322"/>
        <end position="341"/>
    </location>
</feature>
<organism evidence="10 11">
    <name type="scientific">Pseudoalteromonas issachenkonii</name>
    <dbReference type="NCBI Taxonomy" id="152297"/>
    <lineage>
        <taxon>Bacteria</taxon>
        <taxon>Pseudomonadati</taxon>
        <taxon>Pseudomonadota</taxon>
        <taxon>Gammaproteobacteria</taxon>
        <taxon>Alteromonadales</taxon>
        <taxon>Pseudoalteromonadaceae</taxon>
        <taxon>Pseudoalteromonas</taxon>
    </lineage>
</organism>
<feature type="transmembrane region" description="Helical" evidence="8">
    <location>
        <begin position="241"/>
        <end position="260"/>
    </location>
</feature>
<feature type="domain" description="Ammonium transporter AmtB-like" evidence="9">
    <location>
        <begin position="17"/>
        <end position="400"/>
    </location>
</feature>
<evidence type="ECO:0000256" key="4">
    <source>
        <dbReference type="ARBA" id="ARBA00022692"/>
    </source>
</evidence>